<dbReference type="AlphaFoldDB" id="A0A5J4VJN7"/>
<protein>
    <submittedName>
        <fullName evidence="1">Uncharacterized protein</fullName>
    </submittedName>
</protein>
<accession>A0A5J4VJN7</accession>
<sequence length="40" mass="4564">FDDLADRLAFFIEPILLGTLGTPKSHSLSIPFIRVNQEEY</sequence>
<organism evidence="1 2">
    <name type="scientific">Streblomastix strix</name>
    <dbReference type="NCBI Taxonomy" id="222440"/>
    <lineage>
        <taxon>Eukaryota</taxon>
        <taxon>Metamonada</taxon>
        <taxon>Preaxostyla</taxon>
        <taxon>Oxymonadida</taxon>
        <taxon>Streblomastigidae</taxon>
        <taxon>Streblomastix</taxon>
    </lineage>
</organism>
<gene>
    <name evidence="1" type="ORF">EZS28_021768</name>
</gene>
<reference evidence="1 2" key="1">
    <citation type="submission" date="2019-03" db="EMBL/GenBank/DDBJ databases">
        <title>Single cell metagenomics reveals metabolic interactions within the superorganism composed of flagellate Streblomastix strix and complex community of Bacteroidetes bacteria on its surface.</title>
        <authorList>
            <person name="Treitli S.C."/>
            <person name="Kolisko M."/>
            <person name="Husnik F."/>
            <person name="Keeling P."/>
            <person name="Hampl V."/>
        </authorList>
    </citation>
    <scope>NUCLEOTIDE SEQUENCE [LARGE SCALE GENOMIC DNA]</scope>
    <source>
        <strain evidence="1">ST1C</strain>
    </source>
</reference>
<evidence type="ECO:0000313" key="2">
    <source>
        <dbReference type="Proteomes" id="UP000324800"/>
    </source>
</evidence>
<name>A0A5J4VJN7_9EUKA</name>
<dbReference type="EMBL" id="SNRW01006635">
    <property type="protein sequence ID" value="KAA6382705.1"/>
    <property type="molecule type" value="Genomic_DNA"/>
</dbReference>
<evidence type="ECO:0000313" key="1">
    <source>
        <dbReference type="EMBL" id="KAA6382705.1"/>
    </source>
</evidence>
<comment type="caution">
    <text evidence="1">The sequence shown here is derived from an EMBL/GenBank/DDBJ whole genome shotgun (WGS) entry which is preliminary data.</text>
</comment>
<proteinExistence type="predicted"/>
<feature type="non-terminal residue" evidence="1">
    <location>
        <position position="1"/>
    </location>
</feature>
<dbReference type="Proteomes" id="UP000324800">
    <property type="component" value="Unassembled WGS sequence"/>
</dbReference>